<dbReference type="InParanoid" id="E9FVU2"/>
<name>E9FVU2_DAPPU</name>
<protein>
    <submittedName>
        <fullName evidence="1">Uncharacterized protein</fullName>
    </submittedName>
</protein>
<dbReference type="AlphaFoldDB" id="E9FVU2"/>
<accession>E9FVU2</accession>
<gene>
    <name evidence="1" type="ORF">DAPPUDRAFT_304692</name>
</gene>
<organism evidence="1 2">
    <name type="scientific">Daphnia pulex</name>
    <name type="common">Water flea</name>
    <dbReference type="NCBI Taxonomy" id="6669"/>
    <lineage>
        <taxon>Eukaryota</taxon>
        <taxon>Metazoa</taxon>
        <taxon>Ecdysozoa</taxon>
        <taxon>Arthropoda</taxon>
        <taxon>Crustacea</taxon>
        <taxon>Branchiopoda</taxon>
        <taxon>Diplostraca</taxon>
        <taxon>Cladocera</taxon>
        <taxon>Anomopoda</taxon>
        <taxon>Daphniidae</taxon>
        <taxon>Daphnia</taxon>
    </lineage>
</organism>
<proteinExistence type="predicted"/>
<dbReference type="EMBL" id="GL732525">
    <property type="protein sequence ID" value="EFX89043.1"/>
    <property type="molecule type" value="Genomic_DNA"/>
</dbReference>
<evidence type="ECO:0000313" key="1">
    <source>
        <dbReference type="EMBL" id="EFX89043.1"/>
    </source>
</evidence>
<evidence type="ECO:0000313" key="2">
    <source>
        <dbReference type="Proteomes" id="UP000000305"/>
    </source>
</evidence>
<dbReference type="HOGENOM" id="CLU_1035344_0_0_1"/>
<reference evidence="1 2" key="1">
    <citation type="journal article" date="2011" name="Science">
        <title>The ecoresponsive genome of Daphnia pulex.</title>
        <authorList>
            <person name="Colbourne J.K."/>
            <person name="Pfrender M.E."/>
            <person name="Gilbert D."/>
            <person name="Thomas W.K."/>
            <person name="Tucker A."/>
            <person name="Oakley T.H."/>
            <person name="Tokishita S."/>
            <person name="Aerts A."/>
            <person name="Arnold G.J."/>
            <person name="Basu M.K."/>
            <person name="Bauer D.J."/>
            <person name="Caceres C.E."/>
            <person name="Carmel L."/>
            <person name="Casola C."/>
            <person name="Choi J.H."/>
            <person name="Detter J.C."/>
            <person name="Dong Q."/>
            <person name="Dusheyko S."/>
            <person name="Eads B.D."/>
            <person name="Frohlich T."/>
            <person name="Geiler-Samerotte K.A."/>
            <person name="Gerlach D."/>
            <person name="Hatcher P."/>
            <person name="Jogdeo S."/>
            <person name="Krijgsveld J."/>
            <person name="Kriventseva E.V."/>
            <person name="Kultz D."/>
            <person name="Laforsch C."/>
            <person name="Lindquist E."/>
            <person name="Lopez J."/>
            <person name="Manak J.R."/>
            <person name="Muller J."/>
            <person name="Pangilinan J."/>
            <person name="Patwardhan R.P."/>
            <person name="Pitluck S."/>
            <person name="Pritham E.J."/>
            <person name="Rechtsteiner A."/>
            <person name="Rho M."/>
            <person name="Rogozin I.B."/>
            <person name="Sakarya O."/>
            <person name="Salamov A."/>
            <person name="Schaack S."/>
            <person name="Shapiro H."/>
            <person name="Shiga Y."/>
            <person name="Skalitzky C."/>
            <person name="Smith Z."/>
            <person name="Souvorov A."/>
            <person name="Sung W."/>
            <person name="Tang Z."/>
            <person name="Tsuchiya D."/>
            <person name="Tu H."/>
            <person name="Vos H."/>
            <person name="Wang M."/>
            <person name="Wolf Y.I."/>
            <person name="Yamagata H."/>
            <person name="Yamada T."/>
            <person name="Ye Y."/>
            <person name="Shaw J.R."/>
            <person name="Andrews J."/>
            <person name="Crease T.J."/>
            <person name="Tang H."/>
            <person name="Lucas S.M."/>
            <person name="Robertson H.M."/>
            <person name="Bork P."/>
            <person name="Koonin E.V."/>
            <person name="Zdobnov E.M."/>
            <person name="Grigoriev I.V."/>
            <person name="Lynch M."/>
            <person name="Boore J.L."/>
        </authorList>
    </citation>
    <scope>NUCLEOTIDE SEQUENCE [LARGE SCALE GENOMIC DNA]</scope>
</reference>
<keyword evidence="2" id="KW-1185">Reference proteome</keyword>
<dbReference type="OrthoDB" id="6348193at2759"/>
<dbReference type="Proteomes" id="UP000000305">
    <property type="component" value="Unassembled WGS sequence"/>
</dbReference>
<dbReference type="KEGG" id="dpx:DAPPUDRAFT_304692"/>
<sequence length="269" mass="30417">MEIKAINREHFNMATRLRTGFSPRPRRAYYTRAATQNSLELQVDDNRLTAISTGTTSYLPLIGLPKKKVDFNPTQSIIQPLSTTHDELWLNLSAEITRRKSTSSDTVEEMIAQPSVPLEEPASSVERPGRMVRIQHHFKKALTRLRKVFQQPADVTANNDDNECPDPLRVGAPARQRSVVRRDSNVTNAKRLAAKRKRPGVMDESELADPDGLPIHQQFQSNKLSGECEADTSEITSELLEIFEHLTVSVSKRRRLDSTEPYVSQIRSC</sequence>